<feature type="region of interest" description="Disordered" evidence="1">
    <location>
        <begin position="1"/>
        <end position="34"/>
    </location>
</feature>
<evidence type="ECO:0000313" key="2">
    <source>
        <dbReference type="EMBL" id="GMN42970.1"/>
    </source>
</evidence>
<dbReference type="Gramene" id="FCD_00034960-RA">
    <property type="protein sequence ID" value="FCD_00034960-RA:cds"/>
    <property type="gene ID" value="FCD_00034960"/>
</dbReference>
<evidence type="ECO:0000313" key="3">
    <source>
        <dbReference type="Proteomes" id="UP001187192"/>
    </source>
</evidence>
<protein>
    <submittedName>
        <fullName evidence="2">Uncharacterized protein</fullName>
    </submittedName>
</protein>
<proteinExistence type="predicted"/>
<dbReference type="Proteomes" id="UP001187192">
    <property type="component" value="Unassembled WGS sequence"/>
</dbReference>
<comment type="caution">
    <text evidence="2">The sequence shown here is derived from an EMBL/GenBank/DDBJ whole genome shotgun (WGS) entry which is preliminary data.</text>
</comment>
<feature type="region of interest" description="Disordered" evidence="1">
    <location>
        <begin position="50"/>
        <end position="75"/>
    </location>
</feature>
<sequence length="75" mass="8361">MLPLPPPRAGEPPAANDKIQRHRAKEASPTAIGEGEALLRLQPCCRCLRQEQASPQQPTTRSNDIVRRKRVPLRS</sequence>
<keyword evidence="3" id="KW-1185">Reference proteome</keyword>
<organism evidence="2 3">
    <name type="scientific">Ficus carica</name>
    <name type="common">Common fig</name>
    <dbReference type="NCBI Taxonomy" id="3494"/>
    <lineage>
        <taxon>Eukaryota</taxon>
        <taxon>Viridiplantae</taxon>
        <taxon>Streptophyta</taxon>
        <taxon>Embryophyta</taxon>
        <taxon>Tracheophyta</taxon>
        <taxon>Spermatophyta</taxon>
        <taxon>Magnoliopsida</taxon>
        <taxon>eudicotyledons</taxon>
        <taxon>Gunneridae</taxon>
        <taxon>Pentapetalae</taxon>
        <taxon>rosids</taxon>
        <taxon>fabids</taxon>
        <taxon>Rosales</taxon>
        <taxon>Moraceae</taxon>
        <taxon>Ficeae</taxon>
        <taxon>Ficus</taxon>
    </lineage>
</organism>
<feature type="compositionally biased region" description="Pro residues" evidence="1">
    <location>
        <begin position="1"/>
        <end position="10"/>
    </location>
</feature>
<name>A0AA88D3H0_FICCA</name>
<dbReference type="EMBL" id="BTGU01000015">
    <property type="protein sequence ID" value="GMN42970.1"/>
    <property type="molecule type" value="Genomic_DNA"/>
</dbReference>
<feature type="compositionally biased region" description="Polar residues" evidence="1">
    <location>
        <begin position="53"/>
        <end position="63"/>
    </location>
</feature>
<reference evidence="2" key="1">
    <citation type="submission" date="2023-07" db="EMBL/GenBank/DDBJ databases">
        <title>draft genome sequence of fig (Ficus carica).</title>
        <authorList>
            <person name="Takahashi T."/>
            <person name="Nishimura K."/>
        </authorList>
    </citation>
    <scope>NUCLEOTIDE SEQUENCE</scope>
</reference>
<dbReference type="AlphaFoldDB" id="A0AA88D3H0"/>
<gene>
    <name evidence="2" type="ORF">TIFTF001_012189</name>
</gene>
<accession>A0AA88D3H0</accession>
<evidence type="ECO:0000256" key="1">
    <source>
        <dbReference type="SAM" id="MobiDB-lite"/>
    </source>
</evidence>